<dbReference type="InterPro" id="IPR036704">
    <property type="entry name" value="RraA/RraA-like_sf"/>
</dbReference>
<dbReference type="CDD" id="cd16841">
    <property type="entry name" value="RraA_family"/>
    <property type="match status" value="1"/>
</dbReference>
<reference evidence="6 7" key="1">
    <citation type="journal article" date="2011" name="J. Bacteriol.">
        <title>Complete genome sequence of seawater bacterium Glaciecola nitratireducens FR1064T.</title>
        <authorList>
            <person name="Bian F."/>
            <person name="Qin Q.L."/>
            <person name="Xie B.B."/>
            <person name="Shu Y.L."/>
            <person name="Zhang X.Y."/>
            <person name="Yu Y."/>
            <person name="Chen B."/>
            <person name="Chen X.L."/>
            <person name="Zhou B.C."/>
            <person name="Zhang Y.Z."/>
        </authorList>
    </citation>
    <scope>NUCLEOTIDE SEQUENCE [LARGE SCALE GENOMIC DNA]</scope>
    <source>
        <strain evidence="7">JCM 12485 / KCTC 12276 / FR1064</strain>
    </source>
</reference>
<dbReference type="OrthoDB" id="8717144at2"/>
<keyword evidence="5" id="KW-0479">Metal-binding</keyword>
<feature type="binding site" evidence="5">
    <location>
        <position position="106"/>
    </location>
    <ligand>
        <name>Mg(2+)</name>
        <dbReference type="ChEBI" id="CHEBI:18420"/>
    </ligand>
</feature>
<comment type="cofactor">
    <cofactor evidence="5">
        <name>Mg(2+)</name>
        <dbReference type="ChEBI" id="CHEBI:18420"/>
    </cofactor>
</comment>
<dbReference type="Gene3D" id="3.50.30.40">
    <property type="entry name" value="Ribonuclease E inhibitor RraA/RraA-like"/>
    <property type="match status" value="1"/>
</dbReference>
<dbReference type="InterPro" id="IPR005493">
    <property type="entry name" value="RraA/RraA-like"/>
</dbReference>
<dbReference type="KEGG" id="gni:GNIT_0283"/>
<evidence type="ECO:0000256" key="4">
    <source>
        <dbReference type="ARBA" id="ARBA00030169"/>
    </source>
</evidence>
<accession>G4QF93</accession>
<sequence>MTHPTYNDFAQVSSCDLADALPRHQFMHYAIHPLWANMPRIAGRAFTAQCGHGDNLMLHAAIYAAEPGDIIVVQANDEYAVSGGNVCAIAKSRGIAGFVIDGVIRDIDEVVDIEFPVHALGTCPKPGAKKVYIPLNRPVVCGGVNVHTGDIIVADNDGVAVIPQLQAQDALATAIKRRDADAGQTLLQWQSKHEQNVKDILLKLTR</sequence>
<dbReference type="STRING" id="1085623.GNIT_0283"/>
<dbReference type="Pfam" id="PF03737">
    <property type="entry name" value="RraA-like"/>
    <property type="match status" value="1"/>
</dbReference>
<evidence type="ECO:0000256" key="2">
    <source>
        <dbReference type="ARBA" id="ARBA00016549"/>
    </source>
</evidence>
<evidence type="ECO:0000256" key="1">
    <source>
        <dbReference type="ARBA" id="ARBA00001968"/>
    </source>
</evidence>
<dbReference type="HOGENOM" id="CLU_072626_3_2_6"/>
<dbReference type="GO" id="GO:0046872">
    <property type="term" value="F:metal ion binding"/>
    <property type="evidence" value="ECO:0007669"/>
    <property type="project" value="UniProtKB-KW"/>
</dbReference>
<dbReference type="RefSeq" id="WP_014107316.1">
    <property type="nucleotide sequence ID" value="NC_016041.1"/>
</dbReference>
<dbReference type="EMBL" id="CP003060">
    <property type="protein sequence ID" value="AEP28437.1"/>
    <property type="molecule type" value="Genomic_DNA"/>
</dbReference>
<dbReference type="GO" id="GO:0008168">
    <property type="term" value="F:methyltransferase activity"/>
    <property type="evidence" value="ECO:0007669"/>
    <property type="project" value="UniProtKB-KW"/>
</dbReference>
<protein>
    <recommendedName>
        <fullName evidence="2">Putative 4-hydroxy-4-methyl-2-oxoglutarate aldolase</fullName>
    </recommendedName>
    <alternativeName>
        <fullName evidence="3">Regulator of ribonuclease activity homolog</fullName>
    </alternativeName>
    <alternativeName>
        <fullName evidence="4">RraA-like protein</fullName>
    </alternativeName>
</protein>
<keyword evidence="6" id="KW-0489">Methyltransferase</keyword>
<dbReference type="SUPFAM" id="SSF89562">
    <property type="entry name" value="RraA-like"/>
    <property type="match status" value="1"/>
</dbReference>
<dbReference type="AlphaFoldDB" id="G4QF93"/>
<keyword evidence="7" id="KW-1185">Reference proteome</keyword>
<comment type="cofactor">
    <cofactor evidence="1">
        <name>a divalent metal cation</name>
        <dbReference type="ChEBI" id="CHEBI:60240"/>
    </cofactor>
</comment>
<feature type="binding site" evidence="5">
    <location>
        <begin position="83"/>
        <end position="86"/>
    </location>
    <ligand>
        <name>substrate</name>
    </ligand>
</feature>
<dbReference type="Proteomes" id="UP000009282">
    <property type="component" value="Chromosome"/>
</dbReference>
<dbReference type="eggNOG" id="COG0684">
    <property type="taxonomic scope" value="Bacteria"/>
</dbReference>
<keyword evidence="5" id="KW-0460">Magnesium</keyword>
<organism evidence="6 7">
    <name type="scientific">Glaciecola nitratireducens (strain JCM 12485 / KCTC 12276 / FR1064)</name>
    <dbReference type="NCBI Taxonomy" id="1085623"/>
    <lineage>
        <taxon>Bacteria</taxon>
        <taxon>Pseudomonadati</taxon>
        <taxon>Pseudomonadota</taxon>
        <taxon>Gammaproteobacteria</taxon>
        <taxon>Alteromonadales</taxon>
        <taxon>Alteromonadaceae</taxon>
        <taxon>Brumicola</taxon>
    </lineage>
</organism>
<evidence type="ECO:0000313" key="6">
    <source>
        <dbReference type="EMBL" id="AEP28437.1"/>
    </source>
</evidence>
<evidence type="ECO:0000313" key="7">
    <source>
        <dbReference type="Proteomes" id="UP000009282"/>
    </source>
</evidence>
<dbReference type="GO" id="GO:0032259">
    <property type="term" value="P:methylation"/>
    <property type="evidence" value="ECO:0007669"/>
    <property type="project" value="UniProtKB-KW"/>
</dbReference>
<feature type="binding site" evidence="5">
    <location>
        <position position="105"/>
    </location>
    <ligand>
        <name>substrate</name>
    </ligand>
</feature>
<evidence type="ECO:0000256" key="5">
    <source>
        <dbReference type="PIRSR" id="PIRSR605493-1"/>
    </source>
</evidence>
<keyword evidence="6" id="KW-0808">Transferase</keyword>
<name>G4QF93_GLANF</name>
<dbReference type="PANTHER" id="PTHR33254:SF4">
    <property type="entry name" value="4-HYDROXY-4-METHYL-2-OXOGLUTARATE ALDOLASE 3-RELATED"/>
    <property type="match status" value="1"/>
</dbReference>
<proteinExistence type="predicted"/>
<dbReference type="PANTHER" id="PTHR33254">
    <property type="entry name" value="4-HYDROXY-4-METHYL-2-OXOGLUTARATE ALDOLASE 3-RELATED"/>
    <property type="match status" value="1"/>
</dbReference>
<evidence type="ECO:0000256" key="3">
    <source>
        <dbReference type="ARBA" id="ARBA00029596"/>
    </source>
</evidence>
<gene>
    <name evidence="6" type="ordered locus">GNIT_0283</name>
</gene>